<proteinExistence type="predicted"/>
<dbReference type="Gene3D" id="1.10.1220.10">
    <property type="entry name" value="Met repressor-like"/>
    <property type="match status" value="1"/>
</dbReference>
<evidence type="ECO:0000259" key="1">
    <source>
        <dbReference type="Pfam" id="PF01402"/>
    </source>
</evidence>
<dbReference type="InterPro" id="IPR010985">
    <property type="entry name" value="Ribbon_hlx_hlx"/>
</dbReference>
<dbReference type="Pfam" id="PF01402">
    <property type="entry name" value="RHH_1"/>
    <property type="match status" value="1"/>
</dbReference>
<name>A0A0G0LV68_9BACT</name>
<dbReference type="SUPFAM" id="SSF47598">
    <property type="entry name" value="Ribbon-helix-helix"/>
    <property type="match status" value="1"/>
</dbReference>
<accession>A0A0G0LV68</accession>
<evidence type="ECO:0000313" key="2">
    <source>
        <dbReference type="EMBL" id="KKQ91900.1"/>
    </source>
</evidence>
<gene>
    <name evidence="2" type="ORF">UT17_C0004G0248</name>
</gene>
<evidence type="ECO:0000313" key="3">
    <source>
        <dbReference type="Proteomes" id="UP000034774"/>
    </source>
</evidence>
<dbReference type="Proteomes" id="UP000034774">
    <property type="component" value="Unassembled WGS sequence"/>
</dbReference>
<dbReference type="EMBL" id="LBVU01000004">
    <property type="protein sequence ID" value="KKQ91900.1"/>
    <property type="molecule type" value="Genomic_DNA"/>
</dbReference>
<dbReference type="AlphaFoldDB" id="A0A0G0LV68"/>
<dbReference type="InterPro" id="IPR002145">
    <property type="entry name" value="CopG"/>
</dbReference>
<dbReference type="GO" id="GO:0006355">
    <property type="term" value="P:regulation of DNA-templated transcription"/>
    <property type="evidence" value="ECO:0007669"/>
    <property type="project" value="InterPro"/>
</dbReference>
<organism evidence="2 3">
    <name type="scientific">Candidatus Woesebacteria bacterium GW2011_GWB1_39_10</name>
    <dbReference type="NCBI Taxonomy" id="1618572"/>
    <lineage>
        <taxon>Bacteria</taxon>
        <taxon>Candidatus Woeseibacteriota</taxon>
    </lineage>
</organism>
<protein>
    <recommendedName>
        <fullName evidence="1">Ribbon-helix-helix protein CopG domain-containing protein</fullName>
    </recommendedName>
</protein>
<dbReference type="STRING" id="1618572.UT17_C0004G0248"/>
<sequence length="94" mass="10701">MLLNINNMTTFTISLPDQVAQVVDRETKKLGFATRSEFVRDVLRKYMSDEAKFEVFDKTPLAEVKLQLAQSGKYTQEFIESVTKGLSKSSLYAD</sequence>
<feature type="domain" description="Ribbon-helix-helix protein CopG" evidence="1">
    <location>
        <begin position="11"/>
        <end position="46"/>
    </location>
</feature>
<reference evidence="2 3" key="1">
    <citation type="journal article" date="2015" name="Nature">
        <title>rRNA introns, odd ribosomes, and small enigmatic genomes across a large radiation of phyla.</title>
        <authorList>
            <person name="Brown C.T."/>
            <person name="Hug L.A."/>
            <person name="Thomas B.C."/>
            <person name="Sharon I."/>
            <person name="Castelle C.J."/>
            <person name="Singh A."/>
            <person name="Wilkins M.J."/>
            <person name="Williams K.H."/>
            <person name="Banfield J.F."/>
        </authorList>
    </citation>
    <scope>NUCLEOTIDE SEQUENCE [LARGE SCALE GENOMIC DNA]</scope>
</reference>
<dbReference type="InterPro" id="IPR013321">
    <property type="entry name" value="Arc_rbn_hlx_hlx"/>
</dbReference>
<comment type="caution">
    <text evidence="2">The sequence shown here is derived from an EMBL/GenBank/DDBJ whole genome shotgun (WGS) entry which is preliminary data.</text>
</comment>
<dbReference type="CDD" id="cd22231">
    <property type="entry name" value="RHH_NikR_HicB-like"/>
    <property type="match status" value="1"/>
</dbReference>